<evidence type="ECO:0000313" key="1">
    <source>
        <dbReference type="EMBL" id="MBA5244470.1"/>
    </source>
</evidence>
<accession>A0A7W2EB54</accession>
<keyword evidence="2" id="KW-1185">Reference proteome</keyword>
<dbReference type="AlphaFoldDB" id="A0A7W2EB54"/>
<protein>
    <submittedName>
        <fullName evidence="1">Uncharacterized protein</fullName>
    </submittedName>
</protein>
<comment type="caution">
    <text evidence="1">The sequence shown here is derived from an EMBL/GenBank/DDBJ whole genome shotgun (WGS) entry which is preliminary data.</text>
</comment>
<name>A0A7W2EB54_9CORY</name>
<proteinExistence type="predicted"/>
<dbReference type="EMBL" id="JACDTZ010000001">
    <property type="protein sequence ID" value="MBA5244470.1"/>
    <property type="molecule type" value="Genomic_DNA"/>
</dbReference>
<organism evidence="1 2">
    <name type="scientific">Corynebacterium haemomassiliense</name>
    <dbReference type="NCBI Taxonomy" id="2754726"/>
    <lineage>
        <taxon>Bacteria</taxon>
        <taxon>Bacillati</taxon>
        <taxon>Actinomycetota</taxon>
        <taxon>Actinomycetes</taxon>
        <taxon>Mycobacteriales</taxon>
        <taxon>Corynebacteriaceae</taxon>
        <taxon>Corynebacterium</taxon>
    </lineage>
</organism>
<dbReference type="RefSeq" id="WP_181889087.1">
    <property type="nucleotide sequence ID" value="NZ_JACDTZ010000001.1"/>
</dbReference>
<sequence length="54" mass="6210">MLMDKETTRDFQSEHVVRRLREFQAAHGIEGGILEDCDGLFDDAVLSRDETELN</sequence>
<gene>
    <name evidence="1" type="ORF">H0193_06570</name>
</gene>
<reference evidence="1 2" key="1">
    <citation type="submission" date="2020-07" db="EMBL/GenBank/DDBJ databases">
        <title>Draft genome and description of Corynebacterium haemomassiliense strain Marseile-Q3615 sp. nov.</title>
        <authorList>
            <person name="Boxberger M."/>
            <person name="La Scola B."/>
        </authorList>
    </citation>
    <scope>NUCLEOTIDE SEQUENCE [LARGE SCALE GENOMIC DNA]</scope>
    <source>
        <strain evidence="1 2">Marseille-Q3615</strain>
    </source>
</reference>
<dbReference type="Proteomes" id="UP000523682">
    <property type="component" value="Unassembled WGS sequence"/>
</dbReference>
<evidence type="ECO:0000313" key="2">
    <source>
        <dbReference type="Proteomes" id="UP000523682"/>
    </source>
</evidence>